<dbReference type="Proteomes" id="UP000681722">
    <property type="component" value="Unassembled WGS sequence"/>
</dbReference>
<dbReference type="OrthoDB" id="423533at2759"/>
<keyword evidence="3" id="KW-1185">Reference proteome</keyword>
<dbReference type="SUPFAM" id="SSF56399">
    <property type="entry name" value="ADP-ribosylation"/>
    <property type="match status" value="1"/>
</dbReference>
<dbReference type="EMBL" id="CAJOBC010090171">
    <property type="protein sequence ID" value="CAF4388191.1"/>
    <property type="molecule type" value="Genomic_DNA"/>
</dbReference>
<evidence type="ECO:0000313" key="2">
    <source>
        <dbReference type="EMBL" id="CAF4388191.1"/>
    </source>
</evidence>
<evidence type="ECO:0000313" key="3">
    <source>
        <dbReference type="Proteomes" id="UP000663829"/>
    </source>
</evidence>
<reference evidence="1" key="1">
    <citation type="submission" date="2021-02" db="EMBL/GenBank/DDBJ databases">
        <authorList>
            <person name="Nowell W R."/>
        </authorList>
    </citation>
    <scope>NUCLEOTIDE SEQUENCE</scope>
</reference>
<protein>
    <submittedName>
        <fullName evidence="1">Uncharacterized protein</fullName>
    </submittedName>
</protein>
<proteinExistence type="predicted"/>
<dbReference type="AlphaFoldDB" id="A0A815VEC3"/>
<accession>A0A815VEC3</accession>
<name>A0A815VEC3_9BILA</name>
<evidence type="ECO:0000313" key="1">
    <source>
        <dbReference type="EMBL" id="CAF1529053.1"/>
    </source>
</evidence>
<comment type="caution">
    <text evidence="1">The sequence shown here is derived from an EMBL/GenBank/DDBJ whole genome shotgun (WGS) entry which is preliminary data.</text>
</comment>
<organism evidence="1 3">
    <name type="scientific">Didymodactylos carnosus</name>
    <dbReference type="NCBI Taxonomy" id="1234261"/>
    <lineage>
        <taxon>Eukaryota</taxon>
        <taxon>Metazoa</taxon>
        <taxon>Spiralia</taxon>
        <taxon>Gnathifera</taxon>
        <taxon>Rotifera</taxon>
        <taxon>Eurotatoria</taxon>
        <taxon>Bdelloidea</taxon>
        <taxon>Philodinida</taxon>
        <taxon>Philodinidae</taxon>
        <taxon>Didymodactylos</taxon>
    </lineage>
</organism>
<dbReference type="EMBL" id="CAJNOQ010024601">
    <property type="protein sequence ID" value="CAF1529053.1"/>
    <property type="molecule type" value="Genomic_DNA"/>
</dbReference>
<gene>
    <name evidence="1" type="ORF">GPM918_LOCUS37946</name>
    <name evidence="2" type="ORF">SRO942_LOCUS38731</name>
</gene>
<dbReference type="Proteomes" id="UP000663829">
    <property type="component" value="Unassembled WGS sequence"/>
</dbReference>
<sequence length="605" mass="69961">MSNSVTDVLWLPEHEYPQETFTTVWNDKTDKIPANYEERVLIWLDNLNNHDRKWCETVTRLRRIISHFEAFEDIHTCLNYISTSACNAEQIFFIATGTFDEYDYLLLEQTLPQNAFLYKFKTKSVNITNIGEIFDDHNSIINKIRLDHAMHSADDARNYALIVVDLTGNDLIKWKDCFSSLSNIFHQYKHFNSIDDYICYLSSRNTSRVYLIVVGTITSVELRQLHHLLHTNIMLYVLDPDHNRSFQDAITTADDLVKQIQHDYHIYLKSLHSKGTTTRHIDIKQLKFKCFGLLGETLRAMTSPCDQAAQGRMIDYCRSLYKDDPSVQRTLDEFSDYYDGINAVFWYSRDTFLYRDVQKALRQGNIESILRFSFLICDLYSALAELYNSGQPQHSKVYRGHSMSSKELQTLQSHIGCLVSTNAVFFTSSDRKIAEVYSGEGRTVYRGQLISRKELTNLKRNVGGYISISTFFSTTLDKEVALIFSGFGFQRPQYESVIFEIEFDAHHYQQISTFADISKLSHIADEKEILFSVGTIFKYMSCTKFPDNLIDAIEKFDYQVDAGKILTLQSNVVGKHFQEEAKRHLNTGLNQLIEKTEDCAIMLGA</sequence>
<dbReference type="Gene3D" id="3.90.176.10">
    <property type="entry name" value="Toxin ADP-ribosyltransferase, Chain A, domain 1"/>
    <property type="match status" value="1"/>
</dbReference>